<dbReference type="PANTHER" id="PTHR41339">
    <property type="entry name" value="LIPL48"/>
    <property type="match status" value="1"/>
</dbReference>
<dbReference type="EMBL" id="AMGM01000120">
    <property type="protein sequence ID" value="EKB47511.1"/>
    <property type="molecule type" value="Genomic_DNA"/>
</dbReference>
<keyword evidence="1" id="KW-0732">Signal</keyword>
<comment type="caution">
    <text evidence="3">The sequence shown here is derived from an EMBL/GenBank/DDBJ whole genome shotgun (WGS) entry which is preliminary data.</text>
</comment>
<dbReference type="RefSeq" id="WP_009186911.1">
    <property type="nucleotide sequence ID" value="NZ_AMGM01000120.1"/>
</dbReference>
<accession>K1KYC2</accession>
<dbReference type="Pfam" id="PF18998">
    <property type="entry name" value="Flg_new_2"/>
    <property type="match status" value="1"/>
</dbReference>
<keyword evidence="4" id="KW-1185">Reference proteome</keyword>
<dbReference type="PATRIC" id="fig|1225176.3.peg.4153"/>
<dbReference type="InterPro" id="IPR044060">
    <property type="entry name" value="Bacterial_rp_domain"/>
</dbReference>
<dbReference type="PANTHER" id="PTHR41339:SF1">
    <property type="entry name" value="SECRETED PROTEIN"/>
    <property type="match status" value="1"/>
</dbReference>
<sequence>MNQIKNLMKWATILSVALLLFSCGEDDPLPTVRYTLSTVALPSEGGSVSPATGQHAQNASVQVTATATAGWQFVRWEGDASGNTNPITINMTADKAVVAVFEQVSNIEEIEGTLSTRTLTKDKQYLLKGQVFVPNGATLTIEPGTIIYGEKRSRATLVIDRGGKLVAKGTKEEPIIMTSAQEPGERDRGDWGGVVILGRARTNQIDPNIEGIDPPVVFGGTDDEDSSGEMTYMRVEYAGIELTPNNETNSITMGGVGRGTIMDYLMVSFGGDDGFEWFGGTVNHKYLISHSTWDDDLDVDFGYSGNVQFALVVRNPFFADQSQSNAFECDNGPNDNDVQPYTTGTFSNVTVYGPRDRVGRSISGNNFHSIDLRRRTAVSIFNTVVTGFPTGLRFNTASVTQQYDNGVGVLANNIMINPGANFAAGGGANVEDVERIWSAANTTLALPAADQPWEDFYRGFGLKPENFFARYTLLTYPSNPDFSLLPDGSLFTGADFSNAKFSEALRADQFDKTVEFIGAFGTEDWTDGWAEFNPINIDYINK</sequence>
<gene>
    <name evidence="3" type="ORF">B879_03890</name>
</gene>
<evidence type="ECO:0000259" key="2">
    <source>
        <dbReference type="Pfam" id="PF18998"/>
    </source>
</evidence>
<evidence type="ECO:0000313" key="3">
    <source>
        <dbReference type="EMBL" id="EKB47511.1"/>
    </source>
</evidence>
<organism evidence="3 4">
    <name type="scientific">Cecembia lonarensis (strain CCUG 58316 / KCTC 22772 / LW9)</name>
    <dbReference type="NCBI Taxonomy" id="1225176"/>
    <lineage>
        <taxon>Bacteria</taxon>
        <taxon>Pseudomonadati</taxon>
        <taxon>Bacteroidota</taxon>
        <taxon>Cytophagia</taxon>
        <taxon>Cytophagales</taxon>
        <taxon>Cyclobacteriaceae</taxon>
        <taxon>Cecembia</taxon>
    </lineage>
</organism>
<proteinExistence type="predicted"/>
<dbReference type="OrthoDB" id="1521716at2"/>
<dbReference type="AlphaFoldDB" id="K1KYC2"/>
<feature type="domain" description="Bacterial repeat" evidence="2">
    <location>
        <begin position="41"/>
        <end position="104"/>
    </location>
</feature>
<dbReference type="PROSITE" id="PS51257">
    <property type="entry name" value="PROKAR_LIPOPROTEIN"/>
    <property type="match status" value="1"/>
</dbReference>
<evidence type="ECO:0000313" key="4">
    <source>
        <dbReference type="Proteomes" id="UP000004478"/>
    </source>
</evidence>
<feature type="signal peptide" evidence="1">
    <location>
        <begin position="1"/>
        <end position="24"/>
    </location>
</feature>
<feature type="chain" id="PRO_5003847011" description="Bacterial repeat domain-containing protein" evidence="1">
    <location>
        <begin position="25"/>
        <end position="542"/>
    </location>
</feature>
<reference evidence="3 4" key="1">
    <citation type="journal article" date="2012" name="J. Bacteriol.">
        <title>Draft Genome Sequence of Cecembia lonarensis Strain LW9T, Isolated from Lonar Lake, a Haloalkaline Lake in India.</title>
        <authorList>
            <person name="Shivaji S."/>
            <person name="Ara S."/>
            <person name="Singh A."/>
            <person name="Pinnaka A.K."/>
        </authorList>
    </citation>
    <scope>NUCLEOTIDE SEQUENCE [LARGE SCALE GENOMIC DNA]</scope>
    <source>
        <strain evidence="3 4">LW9</strain>
    </source>
</reference>
<dbReference type="Proteomes" id="UP000004478">
    <property type="component" value="Unassembled WGS sequence"/>
</dbReference>
<evidence type="ECO:0000256" key="1">
    <source>
        <dbReference type="SAM" id="SignalP"/>
    </source>
</evidence>
<protein>
    <recommendedName>
        <fullName evidence="2">Bacterial repeat domain-containing protein</fullName>
    </recommendedName>
</protein>
<name>K1KYC2_CECL9</name>